<keyword evidence="2" id="KW-0808">Transferase</keyword>
<proteinExistence type="predicted"/>
<reference evidence="2" key="1">
    <citation type="submission" date="2021-04" db="EMBL/GenBank/DDBJ databases">
        <authorList>
            <person name="Zhang D.-C."/>
        </authorList>
    </citation>
    <scope>NUCLEOTIDE SEQUENCE</scope>
    <source>
        <strain evidence="2">CGMCC 1.15697</strain>
    </source>
</reference>
<dbReference type="SUPFAM" id="SSF89796">
    <property type="entry name" value="CoA-transferase family III (CaiB/BaiF)"/>
    <property type="match status" value="1"/>
</dbReference>
<keyword evidence="3" id="KW-1185">Reference proteome</keyword>
<dbReference type="PANTHER" id="PTHR48228">
    <property type="entry name" value="SUCCINYL-COA--D-CITRAMALATE COA-TRANSFERASE"/>
    <property type="match status" value="1"/>
</dbReference>
<feature type="region of interest" description="Disordered" evidence="1">
    <location>
        <begin position="350"/>
        <end position="382"/>
    </location>
</feature>
<accession>A0A8J7V3N3</accession>
<protein>
    <submittedName>
        <fullName evidence="2">CoA transferase</fullName>
    </submittedName>
</protein>
<dbReference type="PANTHER" id="PTHR48228:SF5">
    <property type="entry name" value="ALPHA-METHYLACYL-COA RACEMASE"/>
    <property type="match status" value="1"/>
</dbReference>
<dbReference type="AlphaFoldDB" id="A0A8J7V3N3"/>
<dbReference type="RefSeq" id="WP_210683148.1">
    <property type="nucleotide sequence ID" value="NZ_JAGMWN010000009.1"/>
</dbReference>
<evidence type="ECO:0000313" key="2">
    <source>
        <dbReference type="EMBL" id="MBP5858555.1"/>
    </source>
</evidence>
<dbReference type="Gene3D" id="3.40.50.10540">
    <property type="entry name" value="Crotonobetainyl-coa:carnitine coa-transferase, domain 1"/>
    <property type="match status" value="1"/>
</dbReference>
<dbReference type="InterPro" id="IPR003673">
    <property type="entry name" value="CoA-Trfase_fam_III"/>
</dbReference>
<organism evidence="2 3">
    <name type="scientific">Marivibrio halodurans</name>
    <dbReference type="NCBI Taxonomy" id="2039722"/>
    <lineage>
        <taxon>Bacteria</taxon>
        <taxon>Pseudomonadati</taxon>
        <taxon>Pseudomonadota</taxon>
        <taxon>Alphaproteobacteria</taxon>
        <taxon>Rhodospirillales</taxon>
        <taxon>Rhodospirillaceae</taxon>
        <taxon>Marivibrio</taxon>
    </lineage>
</organism>
<comment type="caution">
    <text evidence="2">The sequence shown here is derived from an EMBL/GenBank/DDBJ whole genome shotgun (WGS) entry which is preliminary data.</text>
</comment>
<dbReference type="InterPro" id="IPR023606">
    <property type="entry name" value="CoA-Trfase_III_dom_1_sf"/>
</dbReference>
<dbReference type="GO" id="GO:0016740">
    <property type="term" value="F:transferase activity"/>
    <property type="evidence" value="ECO:0007669"/>
    <property type="project" value="UniProtKB-KW"/>
</dbReference>
<dbReference type="EMBL" id="JAGMWN010000009">
    <property type="protein sequence ID" value="MBP5858555.1"/>
    <property type="molecule type" value="Genomic_DNA"/>
</dbReference>
<dbReference type="Proteomes" id="UP000672602">
    <property type="component" value="Unassembled WGS sequence"/>
</dbReference>
<dbReference type="Pfam" id="PF02515">
    <property type="entry name" value="CoA_transf_3"/>
    <property type="match status" value="1"/>
</dbReference>
<gene>
    <name evidence="2" type="ORF">KAJ83_16150</name>
</gene>
<dbReference type="InterPro" id="IPR050509">
    <property type="entry name" value="CoA-transferase_III"/>
</dbReference>
<dbReference type="InterPro" id="IPR044855">
    <property type="entry name" value="CoA-Trfase_III_dom3_sf"/>
</dbReference>
<evidence type="ECO:0000256" key="1">
    <source>
        <dbReference type="SAM" id="MobiDB-lite"/>
    </source>
</evidence>
<name>A0A8J7V3N3_9PROT</name>
<evidence type="ECO:0000313" key="3">
    <source>
        <dbReference type="Proteomes" id="UP000672602"/>
    </source>
</evidence>
<sequence>MKPESTSRLARFGRGIKVLDLSQYLPGPMASLLLADMGAEVLKIEPPRGDPMRGLGPRDDEDRALFYEAINAGKKVLRLDLRQEKPHREFLDLVRDADVLIEGFRPGTMKRLGLDYETLRGINPRLIYCSMSGWGKSGPMAQAAGHDGNYLAMAGILHRNGAGSPYVFDPPLADTSAALFAVISILGALNARREDNKGCEIDIALADIAMPLQLFQIADFGARSAVPQPESTYLNSGAAYYRVYETKDGRHIMLGAVEEKFWRAFCVAAERGDWIERQAAPTPQSDLIREVSDYFRSLTYTECLERFGEVDCCLSPVLDLRQALETPHFKQRKLIRRSPEGDLQALFPVRVDDQPSPSRPPLSEEPALWPHSREAKTTVPGK</sequence>
<dbReference type="Gene3D" id="3.30.1540.10">
    <property type="entry name" value="formyl-coa transferase, domain 3"/>
    <property type="match status" value="1"/>
</dbReference>